<name>A0A2V2N8U0_9EURY</name>
<evidence type="ECO:0000313" key="2">
    <source>
        <dbReference type="Proteomes" id="UP000245934"/>
    </source>
</evidence>
<reference evidence="1 2" key="1">
    <citation type="submission" date="2018-05" db="EMBL/GenBank/DDBJ databases">
        <title>Draft genome of Methanospirillum stamsii Pt1.</title>
        <authorList>
            <person name="Dueholm M.S."/>
            <person name="Nielsen P.H."/>
            <person name="Bakmann L.F."/>
            <person name="Otzen D.E."/>
        </authorList>
    </citation>
    <scope>NUCLEOTIDE SEQUENCE [LARGE SCALE GENOMIC DNA]</scope>
    <source>
        <strain evidence="1 2">Pt1</strain>
    </source>
</reference>
<accession>A0A2V2N8U0</accession>
<proteinExistence type="predicted"/>
<evidence type="ECO:0000313" key="1">
    <source>
        <dbReference type="EMBL" id="PWR76344.1"/>
    </source>
</evidence>
<comment type="caution">
    <text evidence="1">The sequence shown here is derived from an EMBL/GenBank/DDBJ whole genome shotgun (WGS) entry which is preliminary data.</text>
</comment>
<keyword evidence="2" id="KW-1185">Reference proteome</keyword>
<protein>
    <submittedName>
        <fullName evidence="1">Uncharacterized protein</fullName>
    </submittedName>
</protein>
<sequence length="271" mass="29901">MKCIGSMEKYSYFSGSELKKYRNHYLFRKKNYLSGGLELQRIILTGIIITLTLFSIGLCTAEKSSDNSIITGNLWNGTWESDNYSISIIQNGKSIAGSYEPKDPKIHDPGLLKGQLSEDGREFSGIWTEAGNFLLVLSPDKMTFTGVSKNRPELKVTESDPFTANGTRIGSAVDPNYPWTGSYKTKKADYTIIQNGTVVTGSYTPLKDIEDEPGIIEAQASEDGTKISGKWVETGKFSFVISDDLKTIEGTQGTNFTESPVIKPWVGRKTS</sequence>
<dbReference type="EMBL" id="QGMZ01000001">
    <property type="protein sequence ID" value="PWR76344.1"/>
    <property type="molecule type" value="Genomic_DNA"/>
</dbReference>
<organism evidence="1 2">
    <name type="scientific">Methanospirillum stamsii</name>
    <dbReference type="NCBI Taxonomy" id="1277351"/>
    <lineage>
        <taxon>Archaea</taxon>
        <taxon>Methanobacteriati</taxon>
        <taxon>Methanobacteriota</taxon>
        <taxon>Stenosarchaea group</taxon>
        <taxon>Methanomicrobia</taxon>
        <taxon>Methanomicrobiales</taxon>
        <taxon>Methanospirillaceae</taxon>
        <taxon>Methanospirillum</taxon>
    </lineage>
</organism>
<dbReference type="AlphaFoldDB" id="A0A2V2N8U0"/>
<dbReference type="Proteomes" id="UP000245934">
    <property type="component" value="Unassembled WGS sequence"/>
</dbReference>
<gene>
    <name evidence="1" type="ORF">DLD82_00610</name>
</gene>